<feature type="signal peptide" evidence="1">
    <location>
        <begin position="1"/>
        <end position="21"/>
    </location>
</feature>
<dbReference type="RefSeq" id="WP_125137403.1">
    <property type="nucleotide sequence ID" value="NZ_LR130778.1"/>
</dbReference>
<dbReference type="PROSITE" id="PS51257">
    <property type="entry name" value="PROKAR_LIPOPROTEIN"/>
    <property type="match status" value="1"/>
</dbReference>
<evidence type="ECO:0000313" key="2">
    <source>
        <dbReference type="EMBL" id="VDN48235.1"/>
    </source>
</evidence>
<dbReference type="KEGG" id="cbar:PATL70BA_2342"/>
<organism evidence="2 3">
    <name type="scientific">Petrocella atlantisensis</name>
    <dbReference type="NCBI Taxonomy" id="2173034"/>
    <lineage>
        <taxon>Bacteria</taxon>
        <taxon>Bacillati</taxon>
        <taxon>Bacillota</taxon>
        <taxon>Clostridia</taxon>
        <taxon>Lachnospirales</taxon>
        <taxon>Vallitaleaceae</taxon>
        <taxon>Petrocella</taxon>
    </lineage>
</organism>
<name>A0A3P7NZ36_9FIRM</name>
<evidence type="ECO:0000313" key="3">
    <source>
        <dbReference type="Proteomes" id="UP000279029"/>
    </source>
</evidence>
<keyword evidence="3" id="KW-1185">Reference proteome</keyword>
<feature type="chain" id="PRO_5039128278" description="Lipoprotein" evidence="1">
    <location>
        <begin position="22"/>
        <end position="363"/>
    </location>
</feature>
<evidence type="ECO:0008006" key="4">
    <source>
        <dbReference type="Google" id="ProtNLM"/>
    </source>
</evidence>
<dbReference type="AlphaFoldDB" id="A0A3P7NZ36"/>
<proteinExistence type="predicted"/>
<dbReference type="Proteomes" id="UP000279029">
    <property type="component" value="Chromosome"/>
</dbReference>
<protein>
    <recommendedName>
        <fullName evidence="4">Lipoprotein</fullName>
    </recommendedName>
</protein>
<accession>A0A3P7NZ36</accession>
<keyword evidence="1" id="KW-0732">Signal</keyword>
<dbReference type="EMBL" id="LR130778">
    <property type="protein sequence ID" value="VDN48235.1"/>
    <property type="molecule type" value="Genomic_DNA"/>
</dbReference>
<dbReference type="OrthoDB" id="1707591at2"/>
<sequence>MKKWISIGLLGMLLLASSCNKNDINIDEELPEQTIIEEEPETQDALDLEVEDSESEEVPDDLDLSQEQLMRDRFVAFLFTGPNIKEVKTYIDENIRNAHTSLADDMLAELIVRGEVGMAQQTIFLYEDPQIDMHTYLFDIYEKNADRFSNGYAFLGSEKDILISLIDNTSYKSSLQMLFDQGYGLYSAEGSFYPVVDYLYYLQEYGMYVGDMTKSYLSMLSEFVIEPTTIEEYLAISPEALKERAYRSEQFLMDYPNAPIEYKRNIRENLTISLWKLSSPNIFDGMLNEDFTVSMPLQQVYDDVLKERKTPVVTSTVEAITDWILTHDGGILGSYEDMDGLYNRTNEIFNASQEMMQNLYPID</sequence>
<gene>
    <name evidence="2" type="ORF">PATL70BA_2342</name>
</gene>
<reference evidence="2 3" key="1">
    <citation type="submission" date="2018-09" db="EMBL/GenBank/DDBJ databases">
        <authorList>
            <person name="Postec A."/>
        </authorList>
    </citation>
    <scope>NUCLEOTIDE SEQUENCE [LARGE SCALE GENOMIC DNA]</scope>
    <source>
        <strain evidence="2">70B-A</strain>
    </source>
</reference>
<evidence type="ECO:0000256" key="1">
    <source>
        <dbReference type="SAM" id="SignalP"/>
    </source>
</evidence>